<keyword evidence="2" id="KW-1185">Reference proteome</keyword>
<accession>A0A433D9E8</accession>
<reference evidence="1 2" key="1">
    <citation type="journal article" date="2018" name="New Phytol.">
        <title>Phylogenomics of Endogonaceae and evolution of mycorrhizas within Mucoromycota.</title>
        <authorList>
            <person name="Chang Y."/>
            <person name="Desiro A."/>
            <person name="Na H."/>
            <person name="Sandor L."/>
            <person name="Lipzen A."/>
            <person name="Clum A."/>
            <person name="Barry K."/>
            <person name="Grigoriev I.V."/>
            <person name="Martin F.M."/>
            <person name="Stajich J.E."/>
            <person name="Smith M.E."/>
            <person name="Bonito G."/>
            <person name="Spatafora J.W."/>
        </authorList>
    </citation>
    <scope>NUCLEOTIDE SEQUENCE [LARGE SCALE GENOMIC DNA]</scope>
    <source>
        <strain evidence="1 2">GMNB39</strain>
    </source>
</reference>
<organism evidence="1 2">
    <name type="scientific">Jimgerdemannia flammicorona</name>
    <dbReference type="NCBI Taxonomy" id="994334"/>
    <lineage>
        <taxon>Eukaryota</taxon>
        <taxon>Fungi</taxon>
        <taxon>Fungi incertae sedis</taxon>
        <taxon>Mucoromycota</taxon>
        <taxon>Mucoromycotina</taxon>
        <taxon>Endogonomycetes</taxon>
        <taxon>Endogonales</taxon>
        <taxon>Endogonaceae</taxon>
        <taxon>Jimgerdemannia</taxon>
    </lineage>
</organism>
<evidence type="ECO:0000313" key="2">
    <source>
        <dbReference type="Proteomes" id="UP000268093"/>
    </source>
</evidence>
<protein>
    <submittedName>
        <fullName evidence="1">Uncharacterized protein</fullName>
    </submittedName>
</protein>
<dbReference type="EMBL" id="RBNI01004459">
    <property type="protein sequence ID" value="RUP47479.1"/>
    <property type="molecule type" value="Genomic_DNA"/>
</dbReference>
<gene>
    <name evidence="1" type="ORF">BC936DRAFT_145690</name>
</gene>
<proteinExistence type="predicted"/>
<comment type="caution">
    <text evidence="1">The sequence shown here is derived from an EMBL/GenBank/DDBJ whole genome shotgun (WGS) entry which is preliminary data.</text>
</comment>
<dbReference type="Proteomes" id="UP000268093">
    <property type="component" value="Unassembled WGS sequence"/>
</dbReference>
<dbReference type="OrthoDB" id="2400393at2759"/>
<sequence>MMICFYGKSAHTVHIRGKPTSEGFKILALCDYGYTWTFVPMSCIDSTKTNLWGGDLMGISKTGQSVVHLALQLPFQ</sequence>
<evidence type="ECO:0000313" key="1">
    <source>
        <dbReference type="EMBL" id="RUP47479.1"/>
    </source>
</evidence>
<dbReference type="AlphaFoldDB" id="A0A433D9E8"/>
<name>A0A433D9E8_9FUNG</name>